<dbReference type="Pfam" id="PF13456">
    <property type="entry name" value="RVT_3"/>
    <property type="match status" value="1"/>
</dbReference>
<gene>
    <name evidence="2" type="primary">LOC107823656</name>
</gene>
<dbReference type="OrthoDB" id="1934939at2759"/>
<dbReference type="STRING" id="4097.A0A1S4CXG6"/>
<protein>
    <recommendedName>
        <fullName evidence="1">RNase H type-1 domain-containing protein</fullName>
    </recommendedName>
</protein>
<accession>A0A1S4CXG6</accession>
<dbReference type="InterPro" id="IPR043502">
    <property type="entry name" value="DNA/RNA_pol_sf"/>
</dbReference>
<dbReference type="GO" id="GO:0004523">
    <property type="term" value="F:RNA-DNA hybrid ribonuclease activity"/>
    <property type="evidence" value="ECO:0007669"/>
    <property type="project" value="InterPro"/>
</dbReference>
<dbReference type="SUPFAM" id="SSF53098">
    <property type="entry name" value="Ribonuclease H-like"/>
    <property type="match status" value="1"/>
</dbReference>
<reference evidence="2" key="1">
    <citation type="submission" date="2025-08" db="UniProtKB">
        <authorList>
            <consortium name="RefSeq"/>
        </authorList>
    </citation>
    <scope>IDENTIFICATION</scope>
</reference>
<dbReference type="InterPro" id="IPR036397">
    <property type="entry name" value="RNaseH_sf"/>
</dbReference>
<dbReference type="InterPro" id="IPR012337">
    <property type="entry name" value="RNaseH-like_sf"/>
</dbReference>
<name>A0A1S4CXG6_TOBAC</name>
<dbReference type="RefSeq" id="XP_016505827.1">
    <property type="nucleotide sequence ID" value="XM_016650341.1"/>
</dbReference>
<proteinExistence type="predicted"/>
<dbReference type="GO" id="GO:0003676">
    <property type="term" value="F:nucleic acid binding"/>
    <property type="evidence" value="ECO:0007669"/>
    <property type="project" value="InterPro"/>
</dbReference>
<evidence type="ECO:0000313" key="2">
    <source>
        <dbReference type="RefSeq" id="XP_016505827.1"/>
    </source>
</evidence>
<dbReference type="PANTHER" id="PTHR48475:SF2">
    <property type="entry name" value="RIBONUCLEASE H"/>
    <property type="match status" value="1"/>
</dbReference>
<dbReference type="PANTHER" id="PTHR48475">
    <property type="entry name" value="RIBONUCLEASE H"/>
    <property type="match status" value="1"/>
</dbReference>
<organism evidence="2">
    <name type="scientific">Nicotiana tabacum</name>
    <name type="common">Common tobacco</name>
    <dbReference type="NCBI Taxonomy" id="4097"/>
    <lineage>
        <taxon>Eukaryota</taxon>
        <taxon>Viridiplantae</taxon>
        <taxon>Streptophyta</taxon>
        <taxon>Embryophyta</taxon>
        <taxon>Tracheophyta</taxon>
        <taxon>Spermatophyta</taxon>
        <taxon>Magnoliopsida</taxon>
        <taxon>eudicotyledons</taxon>
        <taxon>Gunneridae</taxon>
        <taxon>Pentapetalae</taxon>
        <taxon>asterids</taxon>
        <taxon>lamiids</taxon>
        <taxon>Solanales</taxon>
        <taxon>Solanaceae</taxon>
        <taxon>Nicotianoideae</taxon>
        <taxon>Nicotianeae</taxon>
        <taxon>Nicotiana</taxon>
    </lineage>
</organism>
<dbReference type="InterPro" id="IPR002156">
    <property type="entry name" value="RNaseH_domain"/>
</dbReference>
<sequence length="275" mass="31750">MLEKQNQFEWTDECQQDLKDLKLYLSNPPLLFKLKDGERLLIYLGVSELAISADFVREDKGLELARELCIEQIVIKSDSQLVVNQMQGTYVTRETRMQQYLEKIKRITSAPYHPAANGQAGSTSKVIINNLKKRLEESKGKWPEVLPGVLWAYRTTTKTSTSETPFSLVYEAEALIPVEIGEPSTRYTHATEAANEEEMRVNLDLIEERREATLIRMVAQKQMIERYYNMKANLRYFKIGDFVLKKMFRSTKAANTGKLSPNWEDPYRIRGIVGK</sequence>
<evidence type="ECO:0000259" key="1">
    <source>
        <dbReference type="Pfam" id="PF13456"/>
    </source>
</evidence>
<dbReference type="KEGG" id="nta:107823656"/>
<dbReference type="Gene3D" id="3.30.420.10">
    <property type="entry name" value="Ribonuclease H-like superfamily/Ribonuclease H"/>
    <property type="match status" value="1"/>
</dbReference>
<dbReference type="SUPFAM" id="SSF56672">
    <property type="entry name" value="DNA/RNA polymerases"/>
    <property type="match status" value="1"/>
</dbReference>
<dbReference type="PaxDb" id="4097-A0A1S4CXG6"/>
<feature type="domain" description="RNase H type-1" evidence="1">
    <location>
        <begin position="61"/>
        <end position="107"/>
    </location>
</feature>
<dbReference type="OMA" id="DRTKECE"/>
<dbReference type="AlphaFoldDB" id="A0A1S4CXG6"/>